<accession>A0ABY4YAR4</accession>
<evidence type="ECO:0000313" key="2">
    <source>
        <dbReference type="EMBL" id="USQ14611.1"/>
    </source>
</evidence>
<evidence type="ECO:0000256" key="1">
    <source>
        <dbReference type="SAM" id="MobiDB-lite"/>
    </source>
</evidence>
<evidence type="ECO:0000313" key="3">
    <source>
        <dbReference type="Proteomes" id="UP001057474"/>
    </source>
</evidence>
<dbReference type="RefSeq" id="WP_252581209.1">
    <property type="nucleotide sequence ID" value="NZ_CP071527.1"/>
</dbReference>
<dbReference type="EMBL" id="CP071527">
    <property type="protein sequence ID" value="USQ14611.1"/>
    <property type="molecule type" value="Genomic_DNA"/>
</dbReference>
<keyword evidence="3" id="KW-1185">Reference proteome</keyword>
<sequence length="330" mass="37894">MLKNWQKKFPQSFKEHPNLFTELTYSEQEVLSELLVKLDALKLLNEQSINGILDNAAHAAEYLELITNMLKAGINIEIVPTLFSQSIAADGLSRALTLFNLSSFVYNEELLPMFSVLTKVLANPLCQTIFDARLRSFSDYTIPDEPLLPQHANQLIQQLYNVKDEENRIRTFFNFLAQFRPIPCSQRYLTETKSATQVAVALELYCVEKIKAIKTYQDCIEVTEMIYILQTKGGDKTHFDAIKYRVASDLEAENWASTKNYDQLMNEIWEALDQPQTDLRDFSSLDEKSNRINKLVTTAINAPTLLFMQQTSTNRSNDQKTDRTTYSLSQ</sequence>
<protein>
    <recommendedName>
        <fullName evidence="4">Substrate of the Dot/Icm secretion system</fullName>
    </recommendedName>
</protein>
<organism evidence="2 3">
    <name type="scientific">Legionella lytica</name>
    <dbReference type="NCBI Taxonomy" id="96232"/>
    <lineage>
        <taxon>Bacteria</taxon>
        <taxon>Pseudomonadati</taxon>
        <taxon>Pseudomonadota</taxon>
        <taxon>Gammaproteobacteria</taxon>
        <taxon>Legionellales</taxon>
        <taxon>Legionellaceae</taxon>
        <taxon>Legionella</taxon>
    </lineage>
</organism>
<proteinExistence type="predicted"/>
<evidence type="ECO:0008006" key="4">
    <source>
        <dbReference type="Google" id="ProtNLM"/>
    </source>
</evidence>
<feature type="region of interest" description="Disordered" evidence="1">
    <location>
        <begin position="311"/>
        <end position="330"/>
    </location>
</feature>
<gene>
    <name evidence="2" type="ORF">J2N86_04680</name>
</gene>
<name>A0ABY4YAR4_9GAMM</name>
<dbReference type="Proteomes" id="UP001057474">
    <property type="component" value="Chromosome"/>
</dbReference>
<reference evidence="2" key="1">
    <citation type="submission" date="2021-03" db="EMBL/GenBank/DDBJ databases">
        <title>Legionella lytica PCM 2298.</title>
        <authorList>
            <person name="Koper P."/>
        </authorList>
    </citation>
    <scope>NUCLEOTIDE SEQUENCE</scope>
    <source>
        <strain evidence="2">PCM 2298</strain>
    </source>
</reference>